<dbReference type="EMBL" id="UIGI01000001">
    <property type="protein sequence ID" value="SUW63460.1"/>
    <property type="molecule type" value="Genomic_DNA"/>
</dbReference>
<accession>A0A381C6J0</accession>
<sequence length="229" mass="25814">MNQQYLQYVREELMVATADLSGATKGQLVAFAENAQFDTGRYKRKRRRILDEATGKMITLPGDPVPGQQSRAKGSSIALVQPVEFRTASWRRALATLDTHEHAWLSWCYAGDLSFAHQVAITEWAWAEFKAALGSKKIAGKTVKRLQALVWLAAQDVNQQIKGQDPYQYGDLAHLIGVAPDNWSKNYRQYWDALEATFKQLDRSSLLAVSRTRSQHKSTFSQQVVAKVN</sequence>
<protein>
    <submittedName>
        <fullName evidence="1">Phage antitermination protein Q</fullName>
    </submittedName>
</protein>
<dbReference type="RefSeq" id="WP_115628183.1">
    <property type="nucleotide sequence ID" value="NZ_UIGI01000001.1"/>
</dbReference>
<dbReference type="Pfam" id="PF06323">
    <property type="entry name" value="Phage_antiter_Q"/>
    <property type="match status" value="1"/>
</dbReference>
<gene>
    <name evidence="1" type="ORF">NCTC12119_01950</name>
</gene>
<organism evidence="1 2">
    <name type="scientific">Buttiauxella agrestis</name>
    <dbReference type="NCBI Taxonomy" id="82977"/>
    <lineage>
        <taxon>Bacteria</taxon>
        <taxon>Pseudomonadati</taxon>
        <taxon>Pseudomonadota</taxon>
        <taxon>Gammaproteobacteria</taxon>
        <taxon>Enterobacterales</taxon>
        <taxon>Enterobacteriaceae</taxon>
        <taxon>Buttiauxella</taxon>
    </lineage>
</organism>
<dbReference type="PIRSF" id="PIRSF004417">
    <property type="entry name" value="Anti_term_Q"/>
    <property type="match status" value="1"/>
</dbReference>
<name>A0A381C6J0_9ENTR</name>
<dbReference type="AlphaFoldDB" id="A0A381C6J0"/>
<reference evidence="1 2" key="1">
    <citation type="submission" date="2018-06" db="EMBL/GenBank/DDBJ databases">
        <authorList>
            <consortium name="Pathogen Informatics"/>
            <person name="Doyle S."/>
        </authorList>
    </citation>
    <scope>NUCLEOTIDE SEQUENCE [LARGE SCALE GENOMIC DNA]</scope>
    <source>
        <strain evidence="1 2">NCTC12119</strain>
    </source>
</reference>
<dbReference type="InterPro" id="IPR010455">
    <property type="entry name" value="Phage_82_GpQ"/>
</dbReference>
<dbReference type="Proteomes" id="UP000255528">
    <property type="component" value="Unassembled WGS sequence"/>
</dbReference>
<proteinExistence type="predicted"/>
<evidence type="ECO:0000313" key="1">
    <source>
        <dbReference type="EMBL" id="SUW63460.1"/>
    </source>
</evidence>
<evidence type="ECO:0000313" key="2">
    <source>
        <dbReference type="Proteomes" id="UP000255528"/>
    </source>
</evidence>